<organism evidence="2 3">
    <name type="scientific">Eumeta variegata</name>
    <name type="common">Bagworm moth</name>
    <name type="synonym">Eumeta japonica</name>
    <dbReference type="NCBI Taxonomy" id="151549"/>
    <lineage>
        <taxon>Eukaryota</taxon>
        <taxon>Metazoa</taxon>
        <taxon>Ecdysozoa</taxon>
        <taxon>Arthropoda</taxon>
        <taxon>Hexapoda</taxon>
        <taxon>Insecta</taxon>
        <taxon>Pterygota</taxon>
        <taxon>Neoptera</taxon>
        <taxon>Endopterygota</taxon>
        <taxon>Lepidoptera</taxon>
        <taxon>Glossata</taxon>
        <taxon>Ditrysia</taxon>
        <taxon>Tineoidea</taxon>
        <taxon>Psychidae</taxon>
        <taxon>Oiketicinae</taxon>
        <taxon>Eumeta</taxon>
    </lineage>
</organism>
<dbReference type="AlphaFoldDB" id="A0A4C1SH32"/>
<evidence type="ECO:0000313" key="2">
    <source>
        <dbReference type="EMBL" id="GBP00421.1"/>
    </source>
</evidence>
<proteinExistence type="predicted"/>
<gene>
    <name evidence="2" type="ORF">EVAR_975_1</name>
</gene>
<evidence type="ECO:0000256" key="1">
    <source>
        <dbReference type="SAM" id="MobiDB-lite"/>
    </source>
</evidence>
<feature type="region of interest" description="Disordered" evidence="1">
    <location>
        <begin position="70"/>
        <end position="107"/>
    </location>
</feature>
<accession>A0A4C1SH32</accession>
<dbReference type="Proteomes" id="UP000299102">
    <property type="component" value="Unassembled WGS sequence"/>
</dbReference>
<keyword evidence="3" id="KW-1185">Reference proteome</keyword>
<feature type="compositionally biased region" description="Basic and acidic residues" evidence="1">
    <location>
        <begin position="77"/>
        <end position="97"/>
    </location>
</feature>
<evidence type="ECO:0000313" key="3">
    <source>
        <dbReference type="Proteomes" id="UP000299102"/>
    </source>
</evidence>
<protein>
    <submittedName>
        <fullName evidence="2">Uncharacterized protein</fullName>
    </submittedName>
</protein>
<sequence>MRCHALAEYRRELSAFAIVLPLVSETSGDPLPSFAPPLSIRYSTQEAGNVLIKNIVYGTEFSLRGVQSAYGPACSGKDADRYEPSRKDETKDKETKWKGILSHSLTA</sequence>
<dbReference type="EMBL" id="BGZK01000005">
    <property type="protein sequence ID" value="GBP00421.1"/>
    <property type="molecule type" value="Genomic_DNA"/>
</dbReference>
<reference evidence="2 3" key="1">
    <citation type="journal article" date="2019" name="Commun. Biol.">
        <title>The bagworm genome reveals a unique fibroin gene that provides high tensile strength.</title>
        <authorList>
            <person name="Kono N."/>
            <person name="Nakamura H."/>
            <person name="Ohtoshi R."/>
            <person name="Tomita M."/>
            <person name="Numata K."/>
            <person name="Arakawa K."/>
        </authorList>
    </citation>
    <scope>NUCLEOTIDE SEQUENCE [LARGE SCALE GENOMIC DNA]</scope>
</reference>
<comment type="caution">
    <text evidence="2">The sequence shown here is derived from an EMBL/GenBank/DDBJ whole genome shotgun (WGS) entry which is preliminary data.</text>
</comment>
<name>A0A4C1SH32_EUMVA</name>